<dbReference type="InterPro" id="IPR007527">
    <property type="entry name" value="Znf_SWIM"/>
</dbReference>
<evidence type="ECO:0000256" key="2">
    <source>
        <dbReference type="SAM" id="MobiDB-lite"/>
    </source>
</evidence>
<feature type="compositionally biased region" description="Polar residues" evidence="2">
    <location>
        <begin position="283"/>
        <end position="309"/>
    </location>
</feature>
<accession>A0A7J7M8N8</accession>
<protein>
    <recommendedName>
        <fullName evidence="3">SWIM-type domain-containing protein</fullName>
    </recommendedName>
</protein>
<keyword evidence="1" id="KW-0479">Metal-binding</keyword>
<evidence type="ECO:0000259" key="3">
    <source>
        <dbReference type="PROSITE" id="PS50966"/>
    </source>
</evidence>
<keyword evidence="5" id="KW-1185">Reference proteome</keyword>
<evidence type="ECO:0000313" key="4">
    <source>
        <dbReference type="EMBL" id="KAF6151118.1"/>
    </source>
</evidence>
<dbReference type="AlphaFoldDB" id="A0A7J7M8N8"/>
<dbReference type="GO" id="GO:0008270">
    <property type="term" value="F:zinc ion binding"/>
    <property type="evidence" value="ECO:0007669"/>
    <property type="project" value="UniProtKB-KW"/>
</dbReference>
<dbReference type="OrthoDB" id="1036089at2759"/>
<feature type="domain" description="SWIM-type" evidence="3">
    <location>
        <begin position="62"/>
        <end position="105"/>
    </location>
</feature>
<organism evidence="4 5">
    <name type="scientific">Kingdonia uniflora</name>
    <dbReference type="NCBI Taxonomy" id="39325"/>
    <lineage>
        <taxon>Eukaryota</taxon>
        <taxon>Viridiplantae</taxon>
        <taxon>Streptophyta</taxon>
        <taxon>Embryophyta</taxon>
        <taxon>Tracheophyta</taxon>
        <taxon>Spermatophyta</taxon>
        <taxon>Magnoliopsida</taxon>
        <taxon>Ranunculales</taxon>
        <taxon>Circaeasteraceae</taxon>
        <taxon>Kingdonia</taxon>
    </lineage>
</organism>
<comment type="caution">
    <text evidence="4">The sequence shown here is derived from an EMBL/GenBank/DDBJ whole genome shotgun (WGS) entry which is preliminary data.</text>
</comment>
<feature type="compositionally biased region" description="Low complexity" evidence="2">
    <location>
        <begin position="193"/>
        <end position="204"/>
    </location>
</feature>
<dbReference type="Proteomes" id="UP000541444">
    <property type="component" value="Unassembled WGS sequence"/>
</dbReference>
<proteinExistence type="predicted"/>
<reference evidence="4 5" key="1">
    <citation type="journal article" date="2020" name="IScience">
        <title>Genome Sequencing of the Endangered Kingdonia uniflora (Circaeasteraceae, Ranunculales) Reveals Potential Mechanisms of Evolutionary Specialization.</title>
        <authorList>
            <person name="Sun Y."/>
            <person name="Deng T."/>
            <person name="Zhang A."/>
            <person name="Moore M.J."/>
            <person name="Landis J.B."/>
            <person name="Lin N."/>
            <person name="Zhang H."/>
            <person name="Zhang X."/>
            <person name="Huang J."/>
            <person name="Zhang X."/>
            <person name="Sun H."/>
            <person name="Wang H."/>
        </authorList>
    </citation>
    <scope>NUCLEOTIDE SEQUENCE [LARGE SCALE GENOMIC DNA]</scope>
    <source>
        <strain evidence="4">TB1705</strain>
        <tissue evidence="4">Leaf</tissue>
    </source>
</reference>
<keyword evidence="1" id="KW-0863">Zinc-finger</keyword>
<sequence>MDKLKVDNPAAYDWLVKEPYEHWARSHFNFTSKWLMPRTVKHIGKMETFYGRYHPEGVADGYFVAIAVNGQRRRVNTEKHECDCNEWQLNGLPCVDVVSILLPFRESWVEYCSPYHRISSYVATYRKTIYPMVDSSDWNKPNDDWLPLPLVRGSGRPRKRLRVDTHSSRAKLRMNIIQPPITPNVIGRGGSAGRSANRARGRNGASVHYNNYGGAIGIHIDLFRDGIAVRGGASGGGVVVRGGESGGGVTVRGGTSGGGITVRGGASGGGTTVRGGARPNFNPPRQISTQSQPSTSNPYKKNFQPPNRT</sequence>
<feature type="compositionally biased region" description="Gly residues" evidence="2">
    <location>
        <begin position="249"/>
        <end position="273"/>
    </location>
</feature>
<evidence type="ECO:0000313" key="5">
    <source>
        <dbReference type="Proteomes" id="UP000541444"/>
    </source>
</evidence>
<dbReference type="EMBL" id="JACGCM010001713">
    <property type="protein sequence ID" value="KAF6151118.1"/>
    <property type="molecule type" value="Genomic_DNA"/>
</dbReference>
<keyword evidence="1" id="KW-0862">Zinc</keyword>
<feature type="region of interest" description="Disordered" evidence="2">
    <location>
        <begin position="249"/>
        <end position="309"/>
    </location>
</feature>
<dbReference type="Pfam" id="PF04434">
    <property type="entry name" value="SWIM"/>
    <property type="match status" value="1"/>
</dbReference>
<feature type="region of interest" description="Disordered" evidence="2">
    <location>
        <begin position="183"/>
        <end position="204"/>
    </location>
</feature>
<dbReference type="PROSITE" id="PS50966">
    <property type="entry name" value="ZF_SWIM"/>
    <property type="match status" value="1"/>
</dbReference>
<name>A0A7J7M8N8_9MAGN</name>
<evidence type="ECO:0000256" key="1">
    <source>
        <dbReference type="PROSITE-ProRule" id="PRU00325"/>
    </source>
</evidence>
<gene>
    <name evidence="4" type="ORF">GIB67_002370</name>
</gene>